<evidence type="ECO:0000313" key="9">
    <source>
        <dbReference type="Proteomes" id="UP000366051"/>
    </source>
</evidence>
<dbReference type="AlphaFoldDB" id="A0A5Q2MY31"/>
<dbReference type="PANTHER" id="PTHR31566">
    <property type="entry name" value="CYTOCHROME C BIOGENESIS PROTEIN CCS1, CHLOROPLASTIC"/>
    <property type="match status" value="1"/>
</dbReference>
<evidence type="ECO:0000256" key="2">
    <source>
        <dbReference type="ARBA" id="ARBA00022692"/>
    </source>
</evidence>
<evidence type="ECO:0000256" key="6">
    <source>
        <dbReference type="SAM" id="Phobius"/>
    </source>
</evidence>
<reference evidence="9" key="1">
    <citation type="submission" date="2019-11" db="EMBL/GenBank/DDBJ databases">
        <title>Genome sequence of Heliorestis convoluta strain HH, an alkaliphilic and minimalistic phototrophic bacterium from a soda lake in Egypt.</title>
        <authorList>
            <person name="Dewey E.D."/>
            <person name="Stokes L.M."/>
            <person name="Burchell B.M."/>
            <person name="Shaffer K.N."/>
            <person name="Huntington A.M."/>
            <person name="Baker J.M."/>
            <person name="Nadendla S."/>
            <person name="Giglio M.G."/>
            <person name="Touchman J.W."/>
            <person name="Blankenship R.E."/>
            <person name="Madigan M.T."/>
            <person name="Sattley W.M."/>
        </authorList>
    </citation>
    <scope>NUCLEOTIDE SEQUENCE [LARGE SCALE GENOMIC DNA]</scope>
    <source>
        <strain evidence="9">HH</strain>
    </source>
</reference>
<keyword evidence="2 6" id="KW-0812">Transmembrane</keyword>
<feature type="transmembrane region" description="Helical" evidence="6">
    <location>
        <begin position="175"/>
        <end position="200"/>
    </location>
</feature>
<evidence type="ECO:0000313" key="8">
    <source>
        <dbReference type="EMBL" id="QGG47764.1"/>
    </source>
</evidence>
<dbReference type="EMBL" id="CP045875">
    <property type="protein sequence ID" value="QGG47764.1"/>
    <property type="molecule type" value="Genomic_DNA"/>
</dbReference>
<keyword evidence="5 6" id="KW-0472">Membrane</keyword>
<comment type="subcellular location">
    <subcellularLocation>
        <location evidence="1">Membrane</location>
        <topology evidence="1">Multi-pass membrane protein</topology>
    </subcellularLocation>
</comment>
<feature type="domain" description="ResB-like" evidence="7">
    <location>
        <begin position="36"/>
        <end position="453"/>
    </location>
</feature>
<evidence type="ECO:0000259" key="7">
    <source>
        <dbReference type="Pfam" id="PF05140"/>
    </source>
</evidence>
<keyword evidence="3" id="KW-0201">Cytochrome c-type biogenesis</keyword>
<evidence type="ECO:0000256" key="3">
    <source>
        <dbReference type="ARBA" id="ARBA00022748"/>
    </source>
</evidence>
<feature type="transmembrane region" description="Helical" evidence="6">
    <location>
        <begin position="82"/>
        <end position="102"/>
    </location>
</feature>
<keyword evidence="9" id="KW-1185">Reference proteome</keyword>
<keyword evidence="4 6" id="KW-1133">Transmembrane helix</keyword>
<dbReference type="InterPro" id="IPR007816">
    <property type="entry name" value="ResB-like_domain"/>
</dbReference>
<feature type="transmembrane region" description="Helical" evidence="6">
    <location>
        <begin position="38"/>
        <end position="56"/>
    </location>
</feature>
<feature type="transmembrane region" description="Helical" evidence="6">
    <location>
        <begin position="399"/>
        <end position="417"/>
    </location>
</feature>
<name>A0A5Q2MY31_9FIRM</name>
<dbReference type="GO" id="GO:0016020">
    <property type="term" value="C:membrane"/>
    <property type="evidence" value="ECO:0007669"/>
    <property type="project" value="UniProtKB-SubCell"/>
</dbReference>
<evidence type="ECO:0000256" key="5">
    <source>
        <dbReference type="ARBA" id="ARBA00023136"/>
    </source>
</evidence>
<dbReference type="KEGG" id="hcv:FTV88_1665"/>
<evidence type="ECO:0000256" key="1">
    <source>
        <dbReference type="ARBA" id="ARBA00004141"/>
    </source>
</evidence>
<dbReference type="PANTHER" id="PTHR31566:SF0">
    <property type="entry name" value="CYTOCHROME C BIOGENESIS PROTEIN CCS1, CHLOROPLASTIC"/>
    <property type="match status" value="1"/>
</dbReference>
<protein>
    <submittedName>
        <fullName evidence="8">Cytochrome c biogenesis protein ResB</fullName>
    </submittedName>
</protein>
<gene>
    <name evidence="8" type="ORF">FTV88_1665</name>
</gene>
<accession>A0A5Q2MY31</accession>
<dbReference type="Pfam" id="PF05140">
    <property type="entry name" value="ResB"/>
    <property type="match status" value="1"/>
</dbReference>
<dbReference type="GO" id="GO:0017004">
    <property type="term" value="P:cytochrome complex assembly"/>
    <property type="evidence" value="ECO:0007669"/>
    <property type="project" value="UniProtKB-KW"/>
</dbReference>
<dbReference type="Proteomes" id="UP000366051">
    <property type="component" value="Chromosome"/>
</dbReference>
<proteinExistence type="predicted"/>
<organism evidence="8 9">
    <name type="scientific">Heliorestis convoluta</name>
    <dbReference type="NCBI Taxonomy" id="356322"/>
    <lineage>
        <taxon>Bacteria</taxon>
        <taxon>Bacillati</taxon>
        <taxon>Bacillota</taxon>
        <taxon>Clostridia</taxon>
        <taxon>Eubacteriales</taxon>
        <taxon>Heliobacteriaceae</taxon>
        <taxon>Heliorestis</taxon>
    </lineage>
</organism>
<dbReference type="InterPro" id="IPR023494">
    <property type="entry name" value="Cyt_c_bgen_Ccs1/CcsB/ResB"/>
</dbReference>
<sequence length="469" mass="52640">MSKNKEDLDMLPEGAKQEQEPQTGFVDRLWNIFSSMKLGLFLLLVIAITSIAGTIIPQKRMPQDYGSLYPLYSALGLTDMYASWWFVTLLFLLAMNLFICSFNRMTPLWNLFAKPKAKVSEGYLTRLDHHLTHQSTKNQEGLCQQVKEDWQGRGYRVVEEKLDGKVFLHGDKGRYGIWGSFITHVSLLVILFGAVLGIYFGTEGRIAAEVGRTFSLHEVYELTPDEDFKVRVDDFKTIYRDDGSVDAWVSTLTVIDEGQEVLTEEIRVNHPLNYKGYKFYQSFYGSYIPLRVASPGSPEGVEVTVTERDFVPVPGTNLGVWVAQYIPDFDPNLGWVSKSPDPNNPRIIYVLYRGNQQIGIGAATIGEPEILVGGEGAVTFLDYKPYTGLSVRKDPGVGIVWLGCGLMILGLSLSFYVPHRRIWAIIEEKDGKGHFTMGGHAQKNKIAFVKEFEDIATPYARKAEGSGTS</sequence>
<dbReference type="RefSeq" id="WP_162007945.1">
    <property type="nucleotide sequence ID" value="NZ_CP045875.1"/>
</dbReference>
<evidence type="ECO:0000256" key="4">
    <source>
        <dbReference type="ARBA" id="ARBA00022989"/>
    </source>
</evidence>